<comment type="subunit">
    <text evidence="5">Homodimer.</text>
</comment>
<keyword evidence="10" id="KW-0560">Oxidoreductase</keyword>
<gene>
    <name evidence="19" type="ORF">P174DRAFT_446072</name>
</gene>
<keyword evidence="6" id="KW-0134">Cell wall</keyword>
<keyword evidence="16" id="KW-0732">Signal</keyword>
<dbReference type="STRING" id="1392255.A0A2I1BUF5"/>
<dbReference type="GO" id="GO:0050660">
    <property type="term" value="F:flavin adenine dinucleotide binding"/>
    <property type="evidence" value="ECO:0007669"/>
    <property type="project" value="InterPro"/>
</dbReference>
<feature type="active site" description="Proton donor" evidence="13">
    <location>
        <position position="526"/>
    </location>
</feature>
<evidence type="ECO:0000256" key="16">
    <source>
        <dbReference type="SAM" id="SignalP"/>
    </source>
</evidence>
<dbReference type="GO" id="GO:0046562">
    <property type="term" value="F:beta-D-glucose oxidase activity"/>
    <property type="evidence" value="ECO:0007669"/>
    <property type="project" value="UniProtKB-EC"/>
</dbReference>
<evidence type="ECO:0000256" key="1">
    <source>
        <dbReference type="ARBA" id="ARBA00001974"/>
    </source>
</evidence>
<feature type="active site" description="Proton acceptor" evidence="13">
    <location>
        <position position="569"/>
    </location>
</feature>
<dbReference type="PROSITE" id="PS00623">
    <property type="entry name" value="GMC_OXRED_1"/>
    <property type="match status" value="1"/>
</dbReference>
<feature type="chain" id="PRO_5014133571" description="glucose oxidase" evidence="16">
    <location>
        <begin position="17"/>
        <end position="592"/>
    </location>
</feature>
<evidence type="ECO:0000256" key="4">
    <source>
        <dbReference type="ARBA" id="ARBA00010790"/>
    </source>
</evidence>
<evidence type="ECO:0000256" key="3">
    <source>
        <dbReference type="ARBA" id="ARBA00004498"/>
    </source>
</evidence>
<feature type="domain" description="Glucose-methanol-choline oxidoreductase N-terminal" evidence="17">
    <location>
        <begin position="104"/>
        <end position="127"/>
    </location>
</feature>
<dbReference type="PIRSF" id="PIRSF000137">
    <property type="entry name" value="Alcohol_oxidase"/>
    <property type="match status" value="1"/>
</dbReference>
<dbReference type="Gene3D" id="3.30.560.10">
    <property type="entry name" value="Glucose Oxidase, domain 3"/>
    <property type="match status" value="1"/>
</dbReference>
<dbReference type="PANTHER" id="PTHR11552:SF201">
    <property type="entry name" value="GLUCOSE-METHANOL-CHOLINE OXIDOREDUCTASE N-TERMINAL DOMAIN-CONTAINING PROTEIN"/>
    <property type="match status" value="1"/>
</dbReference>
<dbReference type="GeneID" id="36535815"/>
<dbReference type="EMBL" id="MSZS01000011">
    <property type="protein sequence ID" value="PKX88992.1"/>
    <property type="molecule type" value="Genomic_DNA"/>
</dbReference>
<feature type="domain" description="Glucose-methanol-choline oxidoreductase N-terminal" evidence="18">
    <location>
        <begin position="297"/>
        <end position="311"/>
    </location>
</feature>
<accession>A0A2I1BUF5</accession>
<keyword evidence="8 15" id="KW-0285">Flavoprotein</keyword>
<dbReference type="InterPro" id="IPR012132">
    <property type="entry name" value="GMC_OxRdtase"/>
</dbReference>
<evidence type="ECO:0000259" key="17">
    <source>
        <dbReference type="PROSITE" id="PS00623"/>
    </source>
</evidence>
<dbReference type="PROSITE" id="PS00624">
    <property type="entry name" value="GMC_OXRED_2"/>
    <property type="match status" value="1"/>
</dbReference>
<evidence type="ECO:0000256" key="9">
    <source>
        <dbReference type="ARBA" id="ARBA00022827"/>
    </source>
</evidence>
<feature type="binding site" evidence="14">
    <location>
        <position position="110"/>
    </location>
    <ligand>
        <name>FAD</name>
        <dbReference type="ChEBI" id="CHEBI:57692"/>
    </ligand>
</feature>
<comment type="caution">
    <text evidence="19">The sequence shown here is derived from an EMBL/GenBank/DDBJ whole genome shotgun (WGS) entry which is preliminary data.</text>
</comment>
<comment type="catalytic activity">
    <reaction evidence="11">
        <text>beta-D-glucose + O2 = D-glucono-1,5-lactone + H2O2</text>
        <dbReference type="Rhea" id="RHEA:11428"/>
        <dbReference type="ChEBI" id="CHEBI:15379"/>
        <dbReference type="ChEBI" id="CHEBI:15903"/>
        <dbReference type="ChEBI" id="CHEBI:16217"/>
        <dbReference type="ChEBI" id="CHEBI:16240"/>
        <dbReference type="EC" id="1.1.3.4"/>
    </reaction>
    <physiologicalReaction direction="left-to-right" evidence="11">
        <dbReference type="Rhea" id="RHEA:11429"/>
    </physiologicalReaction>
</comment>
<name>A0A2I1BUF5_ASPN1</name>
<sequence>MLGKLSFLSALSLAVAAPFSNSTSPKYDYIVIGGGTSGLAVANRLSEDPSVNVLILEAGGSVQNNPNVTNVDGYGLAFGTDIDWQYQSVNQPYGGNLSQVLRAGKALGGTSTINGMAYTRAEDVQIDSWETIGNSGWTWKKLFPYYRKSENFTIPTKSQAALGASYHPGSHGQGGPLDVAFSNIESNNLTTYLNRTFQGMGLPWTEDVNGGKMRGFNMYPSTVNLEEYVREDAARAYYWPYQSRPNLYVLLNTFANRIMWENEAHDGHVTARGVEITSRNGTVRVIGVQKEVIVSAGALKSPAILELSGIGNPSVLEKFNIPVQVDLPTVGENLQDQVNSHMAASSNISISGSKTVSYPDVYDVFGHEAASVAKQIRANLKQYAADTAKANGNIMKASDLERLFEVQYDLIFKGRVPIAEVLSYPGGAKSVSVEFWALLPFARGSVHIGSSDPLQFPVINPNYFMLDWDAKSYVAVAKYIRRAFETYPLSSIVKESIPGYGALPRNASEQSWKEWVFDHNYRSNFHPVGTAAMMPRKIGGVVNERLSVYGTTNVRVVDASVLPFQVCGHLVSTLYAVAERAADFIKEDAARR</sequence>
<dbReference type="VEuPathDB" id="FungiDB:P174DRAFT_446072"/>
<feature type="binding site" evidence="14">
    <location>
        <begin position="36"/>
        <end position="37"/>
    </location>
    <ligand>
        <name>FAD</name>
        <dbReference type="ChEBI" id="CHEBI:57692"/>
    </ligand>
</feature>
<evidence type="ECO:0000256" key="8">
    <source>
        <dbReference type="ARBA" id="ARBA00022630"/>
    </source>
</evidence>
<evidence type="ECO:0000256" key="5">
    <source>
        <dbReference type="ARBA" id="ARBA00011738"/>
    </source>
</evidence>
<dbReference type="SUPFAM" id="SSF54373">
    <property type="entry name" value="FAD-linked reductases, C-terminal domain"/>
    <property type="match status" value="1"/>
</dbReference>
<evidence type="ECO:0000256" key="12">
    <source>
        <dbReference type="ARBA" id="ARBA00049722"/>
    </source>
</evidence>
<evidence type="ECO:0000256" key="7">
    <source>
        <dbReference type="ARBA" id="ARBA00022530"/>
    </source>
</evidence>
<evidence type="ECO:0000313" key="20">
    <source>
        <dbReference type="Proteomes" id="UP000234474"/>
    </source>
</evidence>
<dbReference type="InterPro" id="IPR007867">
    <property type="entry name" value="GMC_OxRtase_C"/>
</dbReference>
<keyword evidence="20" id="KW-1185">Reference proteome</keyword>
<proteinExistence type="inferred from homology"/>
<evidence type="ECO:0000256" key="11">
    <source>
        <dbReference type="ARBA" id="ARBA00049435"/>
    </source>
</evidence>
<dbReference type="Proteomes" id="UP000234474">
    <property type="component" value="Unassembled WGS sequence"/>
</dbReference>
<comment type="subcellular location">
    <subcellularLocation>
        <location evidence="2">Secreted</location>
        <location evidence="2">Cell wall</location>
    </subcellularLocation>
    <subcellularLocation>
        <location evidence="3">Secreted</location>
        <location evidence="3">Extracellular space</location>
        <location evidence="3">Extracellular matrix</location>
    </subcellularLocation>
</comment>
<dbReference type="SUPFAM" id="SSF51905">
    <property type="entry name" value="FAD/NAD(P)-binding domain"/>
    <property type="match status" value="1"/>
</dbReference>
<evidence type="ECO:0000256" key="10">
    <source>
        <dbReference type="ARBA" id="ARBA00023002"/>
    </source>
</evidence>
<feature type="signal peptide" evidence="16">
    <location>
        <begin position="1"/>
        <end position="16"/>
    </location>
</feature>
<evidence type="ECO:0000256" key="14">
    <source>
        <dbReference type="PIRSR" id="PIRSR000137-2"/>
    </source>
</evidence>
<dbReference type="OrthoDB" id="269227at2759"/>
<dbReference type="AlphaFoldDB" id="A0A2I1BUF5"/>
<dbReference type="InterPro" id="IPR027424">
    <property type="entry name" value="Glucose_Oxidase_domain_2"/>
</dbReference>
<dbReference type="Gene3D" id="4.10.450.10">
    <property type="entry name" value="Glucose Oxidase, domain 2"/>
    <property type="match status" value="1"/>
</dbReference>
<comment type="similarity">
    <text evidence="4 15">Belongs to the GMC oxidoreductase family.</text>
</comment>
<dbReference type="InterPro" id="IPR000172">
    <property type="entry name" value="GMC_OxRdtase_N"/>
</dbReference>
<evidence type="ECO:0000259" key="18">
    <source>
        <dbReference type="PROSITE" id="PS00624"/>
    </source>
</evidence>
<comment type="cofactor">
    <cofactor evidence="1 14">
        <name>FAD</name>
        <dbReference type="ChEBI" id="CHEBI:57692"/>
    </cofactor>
</comment>
<dbReference type="InterPro" id="IPR036188">
    <property type="entry name" value="FAD/NAD-bd_sf"/>
</dbReference>
<evidence type="ECO:0000256" key="2">
    <source>
        <dbReference type="ARBA" id="ARBA00004191"/>
    </source>
</evidence>
<evidence type="ECO:0000256" key="6">
    <source>
        <dbReference type="ARBA" id="ARBA00022512"/>
    </source>
</evidence>
<evidence type="ECO:0000256" key="13">
    <source>
        <dbReference type="PIRSR" id="PIRSR000137-1"/>
    </source>
</evidence>
<dbReference type="PANTHER" id="PTHR11552">
    <property type="entry name" value="GLUCOSE-METHANOL-CHOLINE GMC OXIDOREDUCTASE"/>
    <property type="match status" value="1"/>
</dbReference>
<keyword evidence="9 14" id="KW-0274">FAD</keyword>
<dbReference type="RefSeq" id="XP_024677587.1">
    <property type="nucleotide sequence ID" value="XM_024828490.1"/>
</dbReference>
<dbReference type="EC" id="1.1.3.4" evidence="12"/>
<organism evidence="19 20">
    <name type="scientific">Aspergillus novofumigatus (strain IBT 16806)</name>
    <dbReference type="NCBI Taxonomy" id="1392255"/>
    <lineage>
        <taxon>Eukaryota</taxon>
        <taxon>Fungi</taxon>
        <taxon>Dikarya</taxon>
        <taxon>Ascomycota</taxon>
        <taxon>Pezizomycotina</taxon>
        <taxon>Eurotiomycetes</taxon>
        <taxon>Eurotiomycetidae</taxon>
        <taxon>Eurotiales</taxon>
        <taxon>Aspergillaceae</taxon>
        <taxon>Aspergillus</taxon>
        <taxon>Aspergillus subgen. Fumigati</taxon>
    </lineage>
</organism>
<reference evidence="20" key="1">
    <citation type="journal article" date="2018" name="Proc. Natl. Acad. Sci. U.S.A.">
        <title>Linking secondary metabolites to gene clusters through genome sequencing of six diverse Aspergillus species.</title>
        <authorList>
            <person name="Kaerboelling I."/>
            <person name="Vesth T.C."/>
            <person name="Frisvad J.C."/>
            <person name="Nybo J.L."/>
            <person name="Theobald S."/>
            <person name="Kuo A."/>
            <person name="Bowyer P."/>
            <person name="Matsuda Y."/>
            <person name="Mondo S."/>
            <person name="Lyhne E.K."/>
            <person name="Kogle M.E."/>
            <person name="Clum A."/>
            <person name="Lipzen A."/>
            <person name="Salamov A."/>
            <person name="Ngan C.Y."/>
            <person name="Daum C."/>
            <person name="Chiniquy J."/>
            <person name="Barry K."/>
            <person name="LaButti K."/>
            <person name="Haridas S."/>
            <person name="Simmons B.A."/>
            <person name="Magnuson J.K."/>
            <person name="Mortensen U.H."/>
            <person name="Larsen T.O."/>
            <person name="Grigoriev I.V."/>
            <person name="Baker S.E."/>
            <person name="Andersen M.R."/>
        </authorList>
    </citation>
    <scope>NUCLEOTIDE SEQUENCE [LARGE SCALE GENOMIC DNA]</scope>
    <source>
        <strain evidence="20">IBT 16806</strain>
    </source>
</reference>
<dbReference type="Pfam" id="PF00732">
    <property type="entry name" value="GMC_oxred_N"/>
    <property type="match status" value="1"/>
</dbReference>
<evidence type="ECO:0000256" key="15">
    <source>
        <dbReference type="RuleBase" id="RU003968"/>
    </source>
</evidence>
<evidence type="ECO:0000313" key="19">
    <source>
        <dbReference type="EMBL" id="PKX88992.1"/>
    </source>
</evidence>
<keyword evidence="7" id="KW-0272">Extracellular matrix</keyword>
<keyword evidence="7" id="KW-0964">Secreted</keyword>
<dbReference type="Gene3D" id="3.50.50.60">
    <property type="entry name" value="FAD/NAD(P)-binding domain"/>
    <property type="match status" value="1"/>
</dbReference>
<dbReference type="OMA" id="MSAWHAV"/>
<dbReference type="Pfam" id="PF05199">
    <property type="entry name" value="GMC_oxred_C"/>
    <property type="match status" value="1"/>
</dbReference>
<protein>
    <recommendedName>
        <fullName evidence="12">glucose oxidase</fullName>
        <ecNumber evidence="12">1.1.3.4</ecNumber>
    </recommendedName>
</protein>